<dbReference type="RefSeq" id="WP_358364495.1">
    <property type="nucleotide sequence ID" value="NZ_JBEZFP010000213.1"/>
</dbReference>
<accession>A0ABV3DVZ2</accession>
<feature type="signal peptide" evidence="1">
    <location>
        <begin position="1"/>
        <end position="31"/>
    </location>
</feature>
<dbReference type="EMBL" id="JBEZFP010000213">
    <property type="protein sequence ID" value="MEU8139920.1"/>
    <property type="molecule type" value="Genomic_DNA"/>
</dbReference>
<keyword evidence="1" id="KW-0732">Signal</keyword>
<proteinExistence type="predicted"/>
<dbReference type="Proteomes" id="UP001551482">
    <property type="component" value="Unassembled WGS sequence"/>
</dbReference>
<dbReference type="NCBIfam" id="NF041022">
    <property type="entry name" value="rodlin_AB"/>
    <property type="match status" value="1"/>
</dbReference>
<evidence type="ECO:0000256" key="1">
    <source>
        <dbReference type="SAM" id="SignalP"/>
    </source>
</evidence>
<dbReference type="Pfam" id="PF25848">
    <property type="entry name" value="Rodlin"/>
    <property type="match status" value="1"/>
</dbReference>
<keyword evidence="3" id="KW-1185">Reference proteome</keyword>
<feature type="chain" id="PRO_5046711215" evidence="1">
    <location>
        <begin position="32"/>
        <end position="133"/>
    </location>
</feature>
<evidence type="ECO:0000313" key="3">
    <source>
        <dbReference type="Proteomes" id="UP001551482"/>
    </source>
</evidence>
<organism evidence="2 3">
    <name type="scientific">Streptodolium elevatio</name>
    <dbReference type="NCBI Taxonomy" id="3157996"/>
    <lineage>
        <taxon>Bacteria</taxon>
        <taxon>Bacillati</taxon>
        <taxon>Actinomycetota</taxon>
        <taxon>Actinomycetes</taxon>
        <taxon>Kitasatosporales</taxon>
        <taxon>Streptomycetaceae</taxon>
        <taxon>Streptodolium</taxon>
    </lineage>
</organism>
<evidence type="ECO:0000313" key="2">
    <source>
        <dbReference type="EMBL" id="MEU8139920.1"/>
    </source>
</evidence>
<name>A0ABV3DVZ2_9ACTN</name>
<dbReference type="InterPro" id="IPR047736">
    <property type="entry name" value="RdlA/B-like"/>
</dbReference>
<comment type="caution">
    <text evidence="2">The sequence shown here is derived from an EMBL/GenBank/DDBJ whole genome shotgun (WGS) entry which is preliminary data.</text>
</comment>
<sequence>MANSFQRVSATAVMAASVFGLTAVGAPAAMAGGNDDGNTAVQAGNQSAQAIGNSSSHGFLSPNMGAVQGGVVNCFGLQKVDVNVPVGALIGAGIGVQDVLTDQVQQVCSPNAMQQTGDDPLANVLSSVLSENG</sequence>
<reference evidence="2 3" key="1">
    <citation type="submission" date="2024-06" db="EMBL/GenBank/DDBJ databases">
        <title>The Natural Products Discovery Center: Release of the First 8490 Sequenced Strains for Exploring Actinobacteria Biosynthetic Diversity.</title>
        <authorList>
            <person name="Kalkreuter E."/>
            <person name="Kautsar S.A."/>
            <person name="Yang D."/>
            <person name="Bader C.D."/>
            <person name="Teijaro C.N."/>
            <person name="Fluegel L."/>
            <person name="Davis C.M."/>
            <person name="Simpson J.R."/>
            <person name="Lauterbach L."/>
            <person name="Steele A.D."/>
            <person name="Gui C."/>
            <person name="Meng S."/>
            <person name="Li G."/>
            <person name="Viehrig K."/>
            <person name="Ye F."/>
            <person name="Su P."/>
            <person name="Kiefer A.F."/>
            <person name="Nichols A."/>
            <person name="Cepeda A.J."/>
            <person name="Yan W."/>
            <person name="Fan B."/>
            <person name="Jiang Y."/>
            <person name="Adhikari A."/>
            <person name="Zheng C.-J."/>
            <person name="Schuster L."/>
            <person name="Cowan T.M."/>
            <person name="Smanski M.J."/>
            <person name="Chevrette M.G."/>
            <person name="De Carvalho L.P.S."/>
            <person name="Shen B."/>
        </authorList>
    </citation>
    <scope>NUCLEOTIDE SEQUENCE [LARGE SCALE GENOMIC DNA]</scope>
    <source>
        <strain evidence="2 3">NPDC048946</strain>
    </source>
</reference>
<protein>
    <submittedName>
        <fullName evidence="2">Rodlin</fullName>
    </submittedName>
</protein>
<gene>
    <name evidence="2" type="ORF">AB0C36_41295</name>
</gene>